<feature type="compositionally biased region" description="Polar residues" evidence="1">
    <location>
        <begin position="134"/>
        <end position="143"/>
    </location>
</feature>
<dbReference type="EMBL" id="JANBVN010000137">
    <property type="protein sequence ID" value="KAJ9139001.1"/>
    <property type="molecule type" value="Genomic_DNA"/>
</dbReference>
<evidence type="ECO:0000256" key="1">
    <source>
        <dbReference type="SAM" id="MobiDB-lite"/>
    </source>
</evidence>
<keyword evidence="2" id="KW-0808">Transferase</keyword>
<feature type="region of interest" description="Disordered" evidence="1">
    <location>
        <begin position="23"/>
        <end position="48"/>
    </location>
</feature>
<evidence type="ECO:0000313" key="3">
    <source>
        <dbReference type="Proteomes" id="UP001174691"/>
    </source>
</evidence>
<reference evidence="2" key="1">
    <citation type="submission" date="2022-07" db="EMBL/GenBank/DDBJ databases">
        <title>Fungi with potential for degradation of polypropylene.</title>
        <authorList>
            <person name="Gostincar C."/>
        </authorList>
    </citation>
    <scope>NUCLEOTIDE SEQUENCE</scope>
    <source>
        <strain evidence="2">EXF-13287</strain>
    </source>
</reference>
<feature type="region of interest" description="Disordered" evidence="1">
    <location>
        <begin position="134"/>
        <end position="159"/>
    </location>
</feature>
<feature type="region of interest" description="Disordered" evidence="1">
    <location>
        <begin position="250"/>
        <end position="292"/>
    </location>
</feature>
<dbReference type="GO" id="GO:0016301">
    <property type="term" value="F:kinase activity"/>
    <property type="evidence" value="ECO:0007669"/>
    <property type="project" value="UniProtKB-KW"/>
</dbReference>
<dbReference type="AlphaFoldDB" id="A0AA38RRJ4"/>
<keyword evidence="2" id="KW-0418">Kinase</keyword>
<evidence type="ECO:0000313" key="2">
    <source>
        <dbReference type="EMBL" id="KAJ9139001.1"/>
    </source>
</evidence>
<organism evidence="2 3">
    <name type="scientific">Coniochaeta hoffmannii</name>
    <dbReference type="NCBI Taxonomy" id="91930"/>
    <lineage>
        <taxon>Eukaryota</taxon>
        <taxon>Fungi</taxon>
        <taxon>Dikarya</taxon>
        <taxon>Ascomycota</taxon>
        <taxon>Pezizomycotina</taxon>
        <taxon>Sordariomycetes</taxon>
        <taxon>Sordariomycetidae</taxon>
        <taxon>Coniochaetales</taxon>
        <taxon>Coniochaetaceae</taxon>
        <taxon>Coniochaeta</taxon>
    </lineage>
</organism>
<comment type="caution">
    <text evidence="2">The sequence shown here is derived from an EMBL/GenBank/DDBJ whole genome shotgun (WGS) entry which is preliminary data.</text>
</comment>
<gene>
    <name evidence="2" type="ORF">NKR19_g7627</name>
</gene>
<accession>A0AA38RRJ4</accession>
<protein>
    <submittedName>
        <fullName evidence="2">Thymidylate kinase</fullName>
    </submittedName>
</protein>
<proteinExistence type="predicted"/>
<name>A0AA38RRJ4_9PEZI</name>
<keyword evidence="3" id="KW-1185">Reference proteome</keyword>
<dbReference type="Proteomes" id="UP001174691">
    <property type="component" value="Unassembled WGS sequence"/>
</dbReference>
<feature type="compositionally biased region" description="Basic and acidic residues" evidence="1">
    <location>
        <begin position="259"/>
        <end position="273"/>
    </location>
</feature>
<sequence length="454" mass="48043">MATVTRQPFAPLDGARLQNLTSLKNRQNALPANPSGKRKASEAVESDDFENVDPTLFSKRSKGGVDNTAFFPVKDFAKPSSPFVLTKAVASTPSFPSTALHSPREILKPVRPSQRPRTTFFKSPASTKINTSLAAKSTTTTPLSAPAGRLPTRGAPGSKRIGILSRRRTGGPFGSSRVDPPSFNLGSAAPFSLDAALKGTIPSYSGRSSSASLLLGAGDGDAKASWFFDIHEDTPEQEMTNLLQHGTCTLDISSDEESELKARRERDEGRNKENLPPVDDVSQTSARGSRVSAAAVVNPDDMVFEKSRGPLAEMNAADYYAEGCDGSSVVIVPGDEEEGEETAIPAVEPVVAPAVEVEGDRHPALDAAEDFEFNPELKAEVEVSVDVLMGKESEGVQAAVLRPIEGTGDSFELWESGSQKDEGEDVAAAAALSCEVKEEVLVQAEGEVAVAVSV</sequence>